<dbReference type="VEuPathDB" id="VectorBase:BGLB006599"/>
<dbReference type="VEuPathDB" id="VectorBase:BGLAX_041575"/>
<evidence type="ECO:0008006" key="7">
    <source>
        <dbReference type="Google" id="ProtNLM"/>
    </source>
</evidence>
<dbReference type="InterPro" id="IPR039199">
    <property type="entry name" value="FAM91"/>
</dbReference>
<dbReference type="AlphaFoldDB" id="A0A2C9JQZ9"/>
<dbReference type="PANTHER" id="PTHR28441:SF2">
    <property type="entry name" value="PROTEIN FAM91A1"/>
    <property type="match status" value="1"/>
</dbReference>
<feature type="domain" description="FAM91 C-terminal" evidence="4">
    <location>
        <begin position="383"/>
        <end position="876"/>
    </location>
</feature>
<dbReference type="EnsemblMetazoa" id="BGLB006599-RB">
    <property type="protein sequence ID" value="BGLB006599-PB"/>
    <property type="gene ID" value="BGLB006599"/>
</dbReference>
<evidence type="ECO:0000313" key="6">
    <source>
        <dbReference type="Proteomes" id="UP000076420"/>
    </source>
</evidence>
<feature type="domain" description="FAM91 N-terminal" evidence="3">
    <location>
        <begin position="10"/>
        <end position="315"/>
    </location>
</feature>
<dbReference type="InterPro" id="IPR028091">
    <property type="entry name" value="FAM91_N_dom"/>
</dbReference>
<dbReference type="PANTHER" id="PTHR28441">
    <property type="entry name" value="PROTEIN FAM91A1"/>
    <property type="match status" value="1"/>
</dbReference>
<evidence type="ECO:0000313" key="5">
    <source>
        <dbReference type="EnsemblMetazoa" id="BGLB006599-PB"/>
    </source>
</evidence>
<dbReference type="InterPro" id="IPR028097">
    <property type="entry name" value="FAM91_C_dom"/>
</dbReference>
<reference evidence="5" key="1">
    <citation type="submission" date="2020-05" db="UniProtKB">
        <authorList>
            <consortium name="EnsemblMetazoa"/>
        </authorList>
    </citation>
    <scope>IDENTIFICATION</scope>
    <source>
        <strain evidence="5">BB02</strain>
    </source>
</reference>
<dbReference type="RefSeq" id="XP_013078306.2">
    <property type="nucleotide sequence ID" value="XM_013222852.2"/>
</dbReference>
<evidence type="ECO:0000259" key="4">
    <source>
        <dbReference type="Pfam" id="PF14648"/>
    </source>
</evidence>
<evidence type="ECO:0000256" key="1">
    <source>
        <dbReference type="ARBA" id="ARBA00010319"/>
    </source>
</evidence>
<feature type="region of interest" description="Disordered" evidence="2">
    <location>
        <begin position="310"/>
        <end position="335"/>
    </location>
</feature>
<dbReference type="STRING" id="6526.A0A2C9JQZ9"/>
<gene>
    <name evidence="5" type="primary">106064338</name>
</gene>
<proteinExistence type="inferred from homology"/>
<comment type="similarity">
    <text evidence="1">Belongs to the FAM91 family.</text>
</comment>
<dbReference type="Proteomes" id="UP000076420">
    <property type="component" value="Unassembled WGS sequence"/>
</dbReference>
<dbReference type="Pfam" id="PF14647">
    <property type="entry name" value="FAM91_N"/>
    <property type="match status" value="1"/>
</dbReference>
<evidence type="ECO:0000259" key="3">
    <source>
        <dbReference type="Pfam" id="PF14647"/>
    </source>
</evidence>
<protein>
    <recommendedName>
        <fullName evidence="7">Protein FAM91A1</fullName>
    </recommendedName>
</protein>
<sequence length="881" mass="99193">MSAENIAENHIRQNHSWQKLPNNVKQNFGNSHREYEKAVVSFSVKNQLRYKGNLVRHIRKDEQRYYEEVLQYSREHLMLYPYHLSDIFVKGLRTTPFSYYSNMMQDIMSQEKSYDSLPNFTAADCLRLLGIGRNQYIDLMNQCRSSKKFFRKRPVKELLPSQPIDGVPIEPWWIVQFGFITDDDITKCNTLEKKVIDTIIDVGAQMAGELDKEVVHSLYRKGLIYMEVPIGDDDCISVPPLEGFVMNRVLGDYFETLLYKIFVSIDEQTPVAELASVLQIDLALVKNAVSMYCRLGFAKKKSTDYELSELHPSWNSNQESPVSGPNSKTSKSDQERTLLIDDLSSSVHLDIGGEISKSNSIHDDSMLTKLDQLDSNIQTPGLNKRIAFLFDSTLTAFLMMGNLSPGLKSHAVTMFEVGKLSDESMDSFLAELEKIVGSDAEGEARRYFDHALTLRDTVQFLRYNKELTDDSELGGPTGGQGIDLLRCESLLGLDPETRSRVLNKNYSLLVSMAPLSKEIRPVSSSVPQHIGPAIPEVSSIWFKLFIYHLTGCGPPSLLLMKGTRLHRLPKMFKNYDRLLITTWGHDPGVIAASNILLTLNDALSHSAVLVQGHGIQAEGLTVNIPFPFEPAPASFTEGYYQCHQAIMKLKTTLDLQHTCGYVTLLNPYKEELHEDVDTNLSAAVRDVTPDISTSDLSDQLTTSQPVSEADASLLPCNGFRDQYSEDVLNTELDELDNNAFVDSADALPKSRPQLHLNVQKLNVNNNSGKSSKSPESLQEEDWLLLDLCFGLPLFNTNLNKEVCSRIAKLKLFKQDSLQELVQSSRLLSLKLLEFIMAWQVPTVVAEVDNQGVPQSKEEHCSLFPSQNILFDGTTVQVWRGH</sequence>
<organism evidence="5 6">
    <name type="scientific">Biomphalaria glabrata</name>
    <name type="common">Bloodfluke planorb</name>
    <name type="synonym">Freshwater snail</name>
    <dbReference type="NCBI Taxonomy" id="6526"/>
    <lineage>
        <taxon>Eukaryota</taxon>
        <taxon>Metazoa</taxon>
        <taxon>Spiralia</taxon>
        <taxon>Lophotrochozoa</taxon>
        <taxon>Mollusca</taxon>
        <taxon>Gastropoda</taxon>
        <taxon>Heterobranchia</taxon>
        <taxon>Euthyneura</taxon>
        <taxon>Panpulmonata</taxon>
        <taxon>Hygrophila</taxon>
        <taxon>Lymnaeoidea</taxon>
        <taxon>Planorbidae</taxon>
        <taxon>Biomphalaria</taxon>
    </lineage>
</organism>
<feature type="compositionally biased region" description="Polar residues" evidence="2">
    <location>
        <begin position="313"/>
        <end position="329"/>
    </location>
</feature>
<dbReference type="Pfam" id="PF14648">
    <property type="entry name" value="FAM91_C"/>
    <property type="match status" value="1"/>
</dbReference>
<accession>A0A2C9JQZ9</accession>
<name>A0A2C9JQZ9_BIOGL</name>
<dbReference type="OrthoDB" id="275996at2759"/>
<dbReference type="KEGG" id="bgt:106064338"/>
<evidence type="ECO:0000256" key="2">
    <source>
        <dbReference type="SAM" id="MobiDB-lite"/>
    </source>
</evidence>